<dbReference type="Proteomes" id="UP001607302">
    <property type="component" value="Unassembled WGS sequence"/>
</dbReference>
<dbReference type="EMBL" id="JAUDFV010000153">
    <property type="protein sequence ID" value="KAL2717548.1"/>
    <property type="molecule type" value="Genomic_DNA"/>
</dbReference>
<name>A0ABD2AAA3_VESSQ</name>
<comment type="caution">
    <text evidence="1">The sequence shown here is derived from an EMBL/GenBank/DDBJ whole genome shotgun (WGS) entry which is preliminary data.</text>
</comment>
<evidence type="ECO:0000313" key="1">
    <source>
        <dbReference type="EMBL" id="KAL2717548.1"/>
    </source>
</evidence>
<keyword evidence="2" id="KW-1185">Reference proteome</keyword>
<evidence type="ECO:0000313" key="2">
    <source>
        <dbReference type="Proteomes" id="UP001607302"/>
    </source>
</evidence>
<sequence length="101" mass="12431">MTIPYARLIFLFKVKYRTFEKFQPRIPNTYNKMASELGANYKYHFYRPNPDARAKSSLTFIRDLEWELMKTCYRRLEKAKYNEADSIVRSYKGFNYHFIRY</sequence>
<proteinExistence type="predicted"/>
<accession>A0ABD2AAA3</accession>
<reference evidence="1 2" key="1">
    <citation type="journal article" date="2024" name="Ann. Entomol. Soc. Am.">
        <title>Genomic analyses of the southern and eastern yellowjacket wasps (Hymenoptera: Vespidae) reveal evolutionary signatures of social life.</title>
        <authorList>
            <person name="Catto M.A."/>
            <person name="Caine P.B."/>
            <person name="Orr S.E."/>
            <person name="Hunt B.G."/>
            <person name="Goodisman M.A.D."/>
        </authorList>
    </citation>
    <scope>NUCLEOTIDE SEQUENCE [LARGE SCALE GENOMIC DNA]</scope>
    <source>
        <strain evidence="1">233</strain>
        <tissue evidence="1">Head and thorax</tissue>
    </source>
</reference>
<protein>
    <submittedName>
        <fullName evidence="1">Uncharacterized protein</fullName>
    </submittedName>
</protein>
<gene>
    <name evidence="1" type="ORF">V1478_013248</name>
</gene>
<organism evidence="1 2">
    <name type="scientific">Vespula squamosa</name>
    <name type="common">Southern yellow jacket</name>
    <name type="synonym">Wasp</name>
    <dbReference type="NCBI Taxonomy" id="30214"/>
    <lineage>
        <taxon>Eukaryota</taxon>
        <taxon>Metazoa</taxon>
        <taxon>Ecdysozoa</taxon>
        <taxon>Arthropoda</taxon>
        <taxon>Hexapoda</taxon>
        <taxon>Insecta</taxon>
        <taxon>Pterygota</taxon>
        <taxon>Neoptera</taxon>
        <taxon>Endopterygota</taxon>
        <taxon>Hymenoptera</taxon>
        <taxon>Apocrita</taxon>
        <taxon>Aculeata</taxon>
        <taxon>Vespoidea</taxon>
        <taxon>Vespidae</taxon>
        <taxon>Vespinae</taxon>
        <taxon>Vespula</taxon>
    </lineage>
</organism>
<dbReference type="AlphaFoldDB" id="A0ABD2AAA3"/>